<proteinExistence type="predicted"/>
<dbReference type="AlphaFoldDB" id="A0A6G3ZWF2"/>
<dbReference type="EMBL" id="JAAIKC010000001">
    <property type="protein sequence ID" value="NEW05901.1"/>
    <property type="molecule type" value="Genomic_DNA"/>
</dbReference>
<comment type="caution">
    <text evidence="1">The sequence shown here is derived from an EMBL/GenBank/DDBJ whole genome shotgun (WGS) entry which is preliminary data.</text>
</comment>
<name>A0A6G3ZWF2_9BACL</name>
<gene>
    <name evidence="1" type="ORF">GK047_07725</name>
</gene>
<organism evidence="1">
    <name type="scientific">Paenibacillus sp. SYP-B3998</name>
    <dbReference type="NCBI Taxonomy" id="2678564"/>
    <lineage>
        <taxon>Bacteria</taxon>
        <taxon>Bacillati</taxon>
        <taxon>Bacillota</taxon>
        <taxon>Bacilli</taxon>
        <taxon>Bacillales</taxon>
        <taxon>Paenibacillaceae</taxon>
        <taxon>Paenibacillus</taxon>
    </lineage>
</organism>
<evidence type="ECO:0000313" key="1">
    <source>
        <dbReference type="EMBL" id="NEW05901.1"/>
    </source>
</evidence>
<accession>A0A6G3ZWF2</accession>
<dbReference type="RefSeq" id="WP_163943391.1">
    <property type="nucleotide sequence ID" value="NZ_JAAIKC010000001.1"/>
</dbReference>
<sequence length="112" mass="12879">MAEVEVINPTTIRITATLEDALTMIKEASDHLEQYAEDIITICDKMPEFDYTYFCFYAYDSASLFEQMLGIDPKQYLSFSMNAPDAFFYTLYGGMNGLYDLARNYLEGRKLA</sequence>
<protein>
    <submittedName>
        <fullName evidence="1">Uncharacterized protein</fullName>
    </submittedName>
</protein>
<reference evidence="1" key="1">
    <citation type="submission" date="2020-02" db="EMBL/GenBank/DDBJ databases">
        <authorList>
            <person name="Shen X.-R."/>
            <person name="Zhang Y.-X."/>
        </authorList>
    </citation>
    <scope>NUCLEOTIDE SEQUENCE</scope>
    <source>
        <strain evidence="1">SYP-B3998</strain>
    </source>
</reference>